<dbReference type="PRINTS" id="PR00260">
    <property type="entry name" value="CHEMTRNSDUCR"/>
</dbReference>
<dbReference type="SUPFAM" id="SSF58104">
    <property type="entry name" value="Methyl-accepting chemotaxis protein (MCP) signaling domain"/>
    <property type="match status" value="1"/>
</dbReference>
<reference evidence="5 6" key="1">
    <citation type="submission" date="2019-02" db="EMBL/GenBank/DDBJ databases">
        <title>Siculibacillus lacustris gen. nov., sp. nov., a new rosette-forming bacterium isolated from a freshwater crater lake (Lake St. Ana, Romania).</title>
        <authorList>
            <person name="Felfoldi T."/>
            <person name="Marton Z."/>
            <person name="Szabo A."/>
            <person name="Mentes A."/>
            <person name="Boka K."/>
            <person name="Marialigeti K."/>
            <person name="Mathe I."/>
            <person name="Koncz M."/>
            <person name="Schumann P."/>
            <person name="Toth E."/>
        </authorList>
    </citation>
    <scope>NUCLEOTIDE SEQUENCE [LARGE SCALE GENOMIC DNA]</scope>
    <source>
        <strain evidence="5 6">SA-279</strain>
    </source>
</reference>
<evidence type="ECO:0000256" key="2">
    <source>
        <dbReference type="ARBA" id="ARBA00029447"/>
    </source>
</evidence>
<keyword evidence="1 3" id="KW-0807">Transducer</keyword>
<dbReference type="GO" id="GO:0004888">
    <property type="term" value="F:transmembrane signaling receptor activity"/>
    <property type="evidence" value="ECO:0007669"/>
    <property type="project" value="InterPro"/>
</dbReference>
<dbReference type="GO" id="GO:0007165">
    <property type="term" value="P:signal transduction"/>
    <property type="evidence" value="ECO:0007669"/>
    <property type="project" value="UniProtKB-KW"/>
</dbReference>
<name>A0A4Q9VH85_9HYPH</name>
<dbReference type="SMART" id="SM00283">
    <property type="entry name" value="MA"/>
    <property type="match status" value="1"/>
</dbReference>
<dbReference type="PANTHER" id="PTHR32089:SF112">
    <property type="entry name" value="LYSOZYME-LIKE PROTEIN-RELATED"/>
    <property type="match status" value="1"/>
</dbReference>
<accession>A0A4Q9VH85</accession>
<evidence type="ECO:0000313" key="5">
    <source>
        <dbReference type="EMBL" id="TBW33516.1"/>
    </source>
</evidence>
<sequence>MSLFRKREEIVQPVAFDRADTLRTTEVVTVLAAVAARRPLPDLSSLPPMFAETIRALDAALGERDRSSLEAAVAYSMKASEAMAASARITGEVRETAARAGTMAAGTEELTATIRQITAGSDEVARAMDTANRAMTGGVEAAAGAADSSRTIGTSFARMNTAAEELSAAAGQIGTFVGTIEALAQQTNLLALNATIEAARAGDAGRGFAVVASEVKLLSGQTQKATEDIRARIARLGSHVGELAESVAAVRSLVDVSAERSDAARAAIEEVRGLVAESAGRMTEIAGTLQEQAAAVDQVAEGVQAISDHANDAAEHIQDVNRSIAGCEAMIDRQFGEIERAGMPDYVLHRAKSDHFIWKKRLSEVIAGIVVLKPSDLTDHHDCRLGKWYEKVADASLTGHPAFAALMAPHRSVHESGKQVATCIAAGDRRGALEAYAAMDRASAEVVACLDRLIAR</sequence>
<dbReference type="RefSeq" id="WP_131311455.1">
    <property type="nucleotide sequence ID" value="NZ_SJFN01000043.1"/>
</dbReference>
<dbReference type="InterPro" id="IPR004089">
    <property type="entry name" value="MCPsignal_dom"/>
</dbReference>
<proteinExistence type="inferred from homology"/>
<dbReference type="Gene3D" id="1.10.287.950">
    <property type="entry name" value="Methyl-accepting chemotaxis protein"/>
    <property type="match status" value="1"/>
</dbReference>
<dbReference type="InterPro" id="IPR025991">
    <property type="entry name" value="Chemoreceptor_zinc-bind_dom"/>
</dbReference>
<dbReference type="OrthoDB" id="4514964at2"/>
<gene>
    <name evidence="5" type="ORF">EYW49_20280</name>
</gene>
<dbReference type="InterPro" id="IPR004090">
    <property type="entry name" value="Chemotax_Me-accpt_rcpt"/>
</dbReference>
<keyword evidence="6" id="KW-1185">Reference proteome</keyword>
<feature type="domain" description="Methyl-accepting transducer" evidence="4">
    <location>
        <begin position="71"/>
        <end position="307"/>
    </location>
</feature>
<evidence type="ECO:0000256" key="1">
    <source>
        <dbReference type="ARBA" id="ARBA00023224"/>
    </source>
</evidence>
<organism evidence="5 6">
    <name type="scientific">Siculibacillus lacustris</name>
    <dbReference type="NCBI Taxonomy" id="1549641"/>
    <lineage>
        <taxon>Bacteria</taxon>
        <taxon>Pseudomonadati</taxon>
        <taxon>Pseudomonadota</taxon>
        <taxon>Alphaproteobacteria</taxon>
        <taxon>Hyphomicrobiales</taxon>
        <taxon>Ancalomicrobiaceae</taxon>
        <taxon>Siculibacillus</taxon>
    </lineage>
</organism>
<dbReference type="GO" id="GO:0016020">
    <property type="term" value="C:membrane"/>
    <property type="evidence" value="ECO:0007669"/>
    <property type="project" value="InterPro"/>
</dbReference>
<dbReference type="Pfam" id="PF13682">
    <property type="entry name" value="CZB"/>
    <property type="match status" value="1"/>
</dbReference>
<evidence type="ECO:0000259" key="4">
    <source>
        <dbReference type="PROSITE" id="PS50111"/>
    </source>
</evidence>
<dbReference type="Pfam" id="PF00015">
    <property type="entry name" value="MCPsignal"/>
    <property type="match status" value="1"/>
</dbReference>
<dbReference type="GO" id="GO:0006935">
    <property type="term" value="P:chemotaxis"/>
    <property type="evidence" value="ECO:0007669"/>
    <property type="project" value="InterPro"/>
</dbReference>
<protein>
    <submittedName>
        <fullName evidence="5">Chemotaxis protein</fullName>
    </submittedName>
</protein>
<dbReference type="Proteomes" id="UP000292781">
    <property type="component" value="Unassembled WGS sequence"/>
</dbReference>
<comment type="caution">
    <text evidence="5">The sequence shown here is derived from an EMBL/GenBank/DDBJ whole genome shotgun (WGS) entry which is preliminary data.</text>
</comment>
<dbReference type="Gene3D" id="1.20.120.30">
    <property type="entry name" value="Aspartate receptor, ligand-binding domain"/>
    <property type="match status" value="1"/>
</dbReference>
<dbReference type="EMBL" id="SJFN01000043">
    <property type="protein sequence ID" value="TBW33516.1"/>
    <property type="molecule type" value="Genomic_DNA"/>
</dbReference>
<evidence type="ECO:0000313" key="6">
    <source>
        <dbReference type="Proteomes" id="UP000292781"/>
    </source>
</evidence>
<comment type="similarity">
    <text evidence="2">Belongs to the methyl-accepting chemotaxis (MCP) protein family.</text>
</comment>
<dbReference type="PANTHER" id="PTHR32089">
    <property type="entry name" value="METHYL-ACCEPTING CHEMOTAXIS PROTEIN MCPB"/>
    <property type="match status" value="1"/>
</dbReference>
<evidence type="ECO:0000256" key="3">
    <source>
        <dbReference type="PROSITE-ProRule" id="PRU00284"/>
    </source>
</evidence>
<dbReference type="AlphaFoldDB" id="A0A4Q9VH85"/>
<dbReference type="PROSITE" id="PS50111">
    <property type="entry name" value="CHEMOTAXIS_TRANSDUC_2"/>
    <property type="match status" value="1"/>
</dbReference>